<keyword evidence="4" id="KW-1185">Reference proteome</keyword>
<dbReference type="Pfam" id="PF00072">
    <property type="entry name" value="Response_reg"/>
    <property type="match status" value="1"/>
</dbReference>
<dbReference type="KEGG" id="dmm:dnm_032690"/>
<dbReference type="AlphaFoldDB" id="A0A975GN04"/>
<evidence type="ECO:0000313" key="4">
    <source>
        <dbReference type="Proteomes" id="UP000663722"/>
    </source>
</evidence>
<proteinExistence type="predicted"/>
<dbReference type="SMART" id="SM00448">
    <property type="entry name" value="REC"/>
    <property type="match status" value="1"/>
</dbReference>
<organism evidence="3 4">
    <name type="scientific">Desulfonema magnum</name>
    <dbReference type="NCBI Taxonomy" id="45655"/>
    <lineage>
        <taxon>Bacteria</taxon>
        <taxon>Pseudomonadati</taxon>
        <taxon>Thermodesulfobacteriota</taxon>
        <taxon>Desulfobacteria</taxon>
        <taxon>Desulfobacterales</taxon>
        <taxon>Desulfococcaceae</taxon>
        <taxon>Desulfonema</taxon>
    </lineage>
</organism>
<dbReference type="InterPro" id="IPR052048">
    <property type="entry name" value="ST_Response_Regulator"/>
</dbReference>
<dbReference type="PANTHER" id="PTHR43228:SF1">
    <property type="entry name" value="TWO-COMPONENT RESPONSE REGULATOR ARR22"/>
    <property type="match status" value="1"/>
</dbReference>
<protein>
    <submittedName>
        <fullName evidence="3">Two component system response regulator</fullName>
    </submittedName>
</protein>
<dbReference type="InterPro" id="IPR011006">
    <property type="entry name" value="CheY-like_superfamily"/>
</dbReference>
<gene>
    <name evidence="3" type="ORF">dnm_032690</name>
</gene>
<name>A0A975GN04_9BACT</name>
<dbReference type="SUPFAM" id="SSF52172">
    <property type="entry name" value="CheY-like"/>
    <property type="match status" value="1"/>
</dbReference>
<dbReference type="PANTHER" id="PTHR43228">
    <property type="entry name" value="TWO-COMPONENT RESPONSE REGULATOR"/>
    <property type="match status" value="1"/>
</dbReference>
<dbReference type="GO" id="GO:0000160">
    <property type="term" value="P:phosphorelay signal transduction system"/>
    <property type="evidence" value="ECO:0007669"/>
    <property type="project" value="InterPro"/>
</dbReference>
<feature type="domain" description="Response regulatory" evidence="2">
    <location>
        <begin position="2"/>
        <end position="129"/>
    </location>
</feature>
<evidence type="ECO:0000313" key="3">
    <source>
        <dbReference type="EMBL" id="QTA87239.1"/>
    </source>
</evidence>
<reference evidence="3" key="1">
    <citation type="journal article" date="2021" name="Microb. Physiol.">
        <title>Proteogenomic Insights into the Physiology of Marine, Sulfate-Reducing, Filamentous Desulfonema limicola and Desulfonema magnum.</title>
        <authorList>
            <person name="Schnaars V."/>
            <person name="Wohlbrand L."/>
            <person name="Scheve S."/>
            <person name="Hinrichs C."/>
            <person name="Reinhardt R."/>
            <person name="Rabus R."/>
        </authorList>
    </citation>
    <scope>NUCLEOTIDE SEQUENCE</scope>
    <source>
        <strain evidence="3">4be13</strain>
    </source>
</reference>
<dbReference type="CDD" id="cd17546">
    <property type="entry name" value="REC_hyHK_CKI1_RcsC-like"/>
    <property type="match status" value="1"/>
</dbReference>
<accession>A0A975GN04</accession>
<feature type="modified residue" description="4-aspartylphosphate" evidence="1">
    <location>
        <position position="55"/>
    </location>
</feature>
<dbReference type="EMBL" id="CP061800">
    <property type="protein sequence ID" value="QTA87239.1"/>
    <property type="molecule type" value="Genomic_DNA"/>
</dbReference>
<evidence type="ECO:0000256" key="1">
    <source>
        <dbReference type="PROSITE-ProRule" id="PRU00169"/>
    </source>
</evidence>
<dbReference type="InterPro" id="IPR001789">
    <property type="entry name" value="Sig_transdc_resp-reg_receiver"/>
</dbReference>
<evidence type="ECO:0000259" key="2">
    <source>
        <dbReference type="PROSITE" id="PS50110"/>
    </source>
</evidence>
<dbReference type="Gene3D" id="3.40.50.2300">
    <property type="match status" value="1"/>
</dbReference>
<dbReference type="RefSeq" id="WP_207682526.1">
    <property type="nucleotide sequence ID" value="NZ_CP061800.1"/>
</dbReference>
<keyword evidence="1" id="KW-0597">Phosphoprotein</keyword>
<sequence length="132" mass="14832">MRILIAEDDFIARRQLKEILSPYGDCDIVVDGDEAVRAFRLAREENYPYNLICMDIMMPNVDGLEALKQIREMEKKLGIRGSKEVDVLMVTALDDPKTVVKAFYKAGATAYIVKPIQKAKLLEEIGALGLIT</sequence>
<dbReference type="PROSITE" id="PS50110">
    <property type="entry name" value="RESPONSE_REGULATORY"/>
    <property type="match status" value="1"/>
</dbReference>
<dbReference type="Proteomes" id="UP000663722">
    <property type="component" value="Chromosome"/>
</dbReference>